<feature type="transmembrane region" description="Helical" evidence="1">
    <location>
        <begin position="37"/>
        <end position="57"/>
    </location>
</feature>
<comment type="caution">
    <text evidence="2">The sequence shown here is derived from an EMBL/GenBank/DDBJ whole genome shotgun (WGS) entry which is preliminary data.</text>
</comment>
<dbReference type="Proteomes" id="UP000018888">
    <property type="component" value="Unassembled WGS sequence"/>
</dbReference>
<organism evidence="2 3">
    <name type="scientific">Rhizophagus irregularis (strain DAOM 181602 / DAOM 197198 / MUCL 43194)</name>
    <name type="common">Arbuscular mycorrhizal fungus</name>
    <name type="synonym">Glomus intraradices</name>
    <dbReference type="NCBI Taxonomy" id="747089"/>
    <lineage>
        <taxon>Eukaryota</taxon>
        <taxon>Fungi</taxon>
        <taxon>Fungi incertae sedis</taxon>
        <taxon>Mucoromycota</taxon>
        <taxon>Glomeromycotina</taxon>
        <taxon>Glomeromycetes</taxon>
        <taxon>Glomerales</taxon>
        <taxon>Glomeraceae</taxon>
        <taxon>Rhizophagus</taxon>
    </lineage>
</organism>
<evidence type="ECO:0000256" key="1">
    <source>
        <dbReference type="SAM" id="Phobius"/>
    </source>
</evidence>
<evidence type="ECO:0000313" key="2">
    <source>
        <dbReference type="EMBL" id="POG53518.1"/>
    </source>
</evidence>
<keyword evidence="1" id="KW-0472">Membrane</keyword>
<gene>
    <name evidence="2" type="ORF">GLOIN_2v1740504</name>
</gene>
<protein>
    <submittedName>
        <fullName evidence="2">Uncharacterized protein</fullName>
    </submittedName>
</protein>
<name>A0A2P4NK63_RHIID</name>
<keyword evidence="1" id="KW-1133">Transmembrane helix</keyword>
<reference evidence="2 3" key="1">
    <citation type="journal article" date="2013" name="Proc. Natl. Acad. Sci. U.S.A.">
        <title>Genome of an arbuscular mycorrhizal fungus provides insight into the oldest plant symbiosis.</title>
        <authorList>
            <person name="Tisserant E."/>
            <person name="Malbreil M."/>
            <person name="Kuo A."/>
            <person name="Kohler A."/>
            <person name="Symeonidi A."/>
            <person name="Balestrini R."/>
            <person name="Charron P."/>
            <person name="Duensing N."/>
            <person name="Frei Dit Frey N."/>
            <person name="Gianinazzi-Pearson V."/>
            <person name="Gilbert L.B."/>
            <person name="Handa Y."/>
            <person name="Herr J.R."/>
            <person name="Hijri M."/>
            <person name="Koul R."/>
            <person name="Kawaguchi M."/>
            <person name="Krajinski F."/>
            <person name="Lammers P.J."/>
            <person name="Masclaux F.G."/>
            <person name="Murat C."/>
            <person name="Morin E."/>
            <person name="Ndikumana S."/>
            <person name="Pagni M."/>
            <person name="Petitpierre D."/>
            <person name="Requena N."/>
            <person name="Rosikiewicz P."/>
            <person name="Riley R."/>
            <person name="Saito K."/>
            <person name="San Clemente H."/>
            <person name="Shapiro H."/>
            <person name="van Tuinen D."/>
            <person name="Becard G."/>
            <person name="Bonfante P."/>
            <person name="Paszkowski U."/>
            <person name="Shachar-Hill Y.Y."/>
            <person name="Tuskan G.A."/>
            <person name="Young P.W."/>
            <person name="Sanders I.R."/>
            <person name="Henrissat B."/>
            <person name="Rensing S.A."/>
            <person name="Grigoriev I.V."/>
            <person name="Corradi N."/>
            <person name="Roux C."/>
            <person name="Martin F."/>
        </authorList>
    </citation>
    <scope>NUCLEOTIDE SEQUENCE [LARGE SCALE GENOMIC DNA]</scope>
    <source>
        <strain evidence="2 3">DAOM 197198</strain>
    </source>
</reference>
<accession>A0A2P4NK63</accession>
<keyword evidence="1" id="KW-0812">Transmembrane</keyword>
<evidence type="ECO:0000313" key="3">
    <source>
        <dbReference type="Proteomes" id="UP000018888"/>
    </source>
</evidence>
<reference evidence="2 3" key="2">
    <citation type="journal article" date="2018" name="New Phytol.">
        <title>High intraspecific genome diversity in the model arbuscular mycorrhizal symbiont Rhizophagus irregularis.</title>
        <authorList>
            <person name="Chen E.C.H."/>
            <person name="Morin E."/>
            <person name="Beaudet D."/>
            <person name="Noel J."/>
            <person name="Yildirir G."/>
            <person name="Ndikumana S."/>
            <person name="Charron P."/>
            <person name="St-Onge C."/>
            <person name="Giorgi J."/>
            <person name="Kruger M."/>
            <person name="Marton T."/>
            <person name="Ropars J."/>
            <person name="Grigoriev I.V."/>
            <person name="Hainaut M."/>
            <person name="Henrissat B."/>
            <person name="Roux C."/>
            <person name="Martin F."/>
            <person name="Corradi N."/>
        </authorList>
    </citation>
    <scope>NUCLEOTIDE SEQUENCE [LARGE SCALE GENOMIC DNA]</scope>
    <source>
        <strain evidence="2 3">DAOM 197198</strain>
    </source>
</reference>
<keyword evidence="3" id="KW-1185">Reference proteome</keyword>
<dbReference type="AlphaFoldDB" id="A0A2P4NK63"/>
<feature type="transmembrane region" description="Helical" evidence="1">
    <location>
        <begin position="7"/>
        <end position="25"/>
    </location>
</feature>
<dbReference type="EMBL" id="AUPC02000929">
    <property type="protein sequence ID" value="POG53518.1"/>
    <property type="molecule type" value="Genomic_DNA"/>
</dbReference>
<sequence length="58" mass="6891">MSGLFGCCLFRCGLLVTFLSFFFFFDEMKHLSTSFHFSFFCSCRFLGCDFIICLFYIF</sequence>
<proteinExistence type="predicted"/>